<reference evidence="3" key="2">
    <citation type="journal article" date="2019" name="Mol. Plant Microbe Interact.">
        <title>Genome sequence resources for four phytopathogenic fungi from the Colletotrichum orbiculare species complex.</title>
        <authorList>
            <person name="Gan P."/>
            <person name="Tsushima A."/>
            <person name="Narusaka M."/>
            <person name="Narusaka Y."/>
            <person name="Takano Y."/>
            <person name="Kubo Y."/>
            <person name="Shirasu K."/>
        </authorList>
    </citation>
    <scope>GENOME REANNOTATION</scope>
    <source>
        <strain evidence="3">104-T / ATCC 96160 / CBS 514.97 / LARS 414 / MAFF 240422</strain>
    </source>
</reference>
<proteinExistence type="predicted"/>
<name>A0A484F8C2_COLOR</name>
<feature type="region of interest" description="Disordered" evidence="1">
    <location>
        <begin position="1"/>
        <end position="20"/>
    </location>
</feature>
<protein>
    <submittedName>
        <fullName evidence="2">Uncharacterized protein</fullName>
    </submittedName>
</protein>
<sequence length="130" mass="14206">MNISGSMGVPHSGPNIPSASQSLEGATKRYVFGMSRDAAYFIMKFVDAFDDLQQVFATFAACVKQHLGSIPTSSLPTRFRSYLLNEDGLGGGMDHRDWQDSVLYNALDHLDQKGCAVIYNYIALSMASSN</sequence>
<dbReference type="AlphaFoldDB" id="A0A484F8C2"/>
<dbReference type="EMBL" id="AMCV02000058">
    <property type="protein sequence ID" value="TDZ14118.1"/>
    <property type="molecule type" value="Genomic_DNA"/>
</dbReference>
<keyword evidence="3" id="KW-1185">Reference proteome</keyword>
<accession>A0A484F8C2</accession>
<reference evidence="3" key="1">
    <citation type="journal article" date="2013" name="New Phytol.">
        <title>Comparative genomic and transcriptomic analyses reveal the hemibiotrophic stage shift of Colletotrichum fungi.</title>
        <authorList>
            <person name="Gan P."/>
            <person name="Ikeda K."/>
            <person name="Irieda H."/>
            <person name="Narusaka M."/>
            <person name="O'Connell R.J."/>
            <person name="Narusaka Y."/>
            <person name="Takano Y."/>
            <person name="Kubo Y."/>
            <person name="Shirasu K."/>
        </authorList>
    </citation>
    <scope>NUCLEOTIDE SEQUENCE [LARGE SCALE GENOMIC DNA]</scope>
    <source>
        <strain evidence="3">104-T / ATCC 96160 / CBS 514.97 / LARS 414 / MAFF 240422</strain>
    </source>
</reference>
<organism evidence="2 3">
    <name type="scientific">Colletotrichum orbiculare (strain 104-T / ATCC 96160 / CBS 514.97 / LARS 414 / MAFF 240422)</name>
    <name type="common">Cucumber anthracnose fungus</name>
    <name type="synonym">Colletotrichum lagenarium</name>
    <dbReference type="NCBI Taxonomy" id="1213857"/>
    <lineage>
        <taxon>Eukaryota</taxon>
        <taxon>Fungi</taxon>
        <taxon>Dikarya</taxon>
        <taxon>Ascomycota</taxon>
        <taxon>Pezizomycotina</taxon>
        <taxon>Sordariomycetes</taxon>
        <taxon>Hypocreomycetidae</taxon>
        <taxon>Glomerellales</taxon>
        <taxon>Glomerellaceae</taxon>
        <taxon>Colletotrichum</taxon>
        <taxon>Colletotrichum orbiculare species complex</taxon>
    </lineage>
</organism>
<evidence type="ECO:0000313" key="2">
    <source>
        <dbReference type="EMBL" id="TDZ14118.1"/>
    </source>
</evidence>
<comment type="caution">
    <text evidence="2">The sequence shown here is derived from an EMBL/GenBank/DDBJ whole genome shotgun (WGS) entry which is preliminary data.</text>
</comment>
<evidence type="ECO:0000313" key="3">
    <source>
        <dbReference type="Proteomes" id="UP000014480"/>
    </source>
</evidence>
<gene>
    <name evidence="2" type="ORF">Cob_v012992</name>
</gene>
<dbReference type="Proteomes" id="UP000014480">
    <property type="component" value="Unassembled WGS sequence"/>
</dbReference>
<evidence type="ECO:0000256" key="1">
    <source>
        <dbReference type="SAM" id="MobiDB-lite"/>
    </source>
</evidence>